<comment type="caution">
    <text evidence="2">The sequence shown here is derived from an EMBL/GenBank/DDBJ whole genome shotgun (WGS) entry which is preliminary data.</text>
</comment>
<protein>
    <recommendedName>
        <fullName evidence="1">Integrase DNA-binding domain-containing protein</fullName>
    </recommendedName>
</protein>
<evidence type="ECO:0000259" key="1">
    <source>
        <dbReference type="Pfam" id="PF13356"/>
    </source>
</evidence>
<feature type="domain" description="Integrase DNA-binding" evidence="1">
    <location>
        <begin position="7"/>
        <end position="58"/>
    </location>
</feature>
<organism evidence="2 3">
    <name type="scientific">Sulfuriferula plumbiphila</name>
    <dbReference type="NCBI Taxonomy" id="171865"/>
    <lineage>
        <taxon>Bacteria</taxon>
        <taxon>Pseudomonadati</taxon>
        <taxon>Pseudomonadota</taxon>
        <taxon>Betaproteobacteria</taxon>
        <taxon>Nitrosomonadales</taxon>
        <taxon>Sulfuricellaceae</taxon>
        <taxon>Sulfuriferula</taxon>
    </lineage>
</organism>
<evidence type="ECO:0000313" key="2">
    <source>
        <dbReference type="EMBL" id="GEP30964.1"/>
    </source>
</evidence>
<dbReference type="Pfam" id="PF13356">
    <property type="entry name" value="Arm-DNA-bind_3"/>
    <property type="match status" value="1"/>
</dbReference>
<proteinExistence type="predicted"/>
<reference evidence="2 3" key="1">
    <citation type="submission" date="2019-07" db="EMBL/GenBank/DDBJ databases">
        <title>Whole genome shotgun sequence of Thiobacillus plumbophilus NBRC 107929.</title>
        <authorList>
            <person name="Hosoyama A."/>
            <person name="Uohara A."/>
            <person name="Ohji S."/>
            <person name="Ichikawa N."/>
        </authorList>
    </citation>
    <scope>NUCLEOTIDE SEQUENCE [LARGE SCALE GENOMIC DNA]</scope>
    <source>
        <strain evidence="2 3">NBRC 107929</strain>
    </source>
</reference>
<accession>A0A512L912</accession>
<name>A0A512L912_9PROT</name>
<dbReference type="EMBL" id="BKAD01000021">
    <property type="protein sequence ID" value="GEP30964.1"/>
    <property type="molecule type" value="Genomic_DNA"/>
</dbReference>
<gene>
    <name evidence="2" type="ORF">TPL01_21020</name>
</gene>
<dbReference type="Proteomes" id="UP000321337">
    <property type="component" value="Unassembled WGS sequence"/>
</dbReference>
<sequence>MASIKLLSARQIDTLGDGNHADGGNLYLRVKGNARSWVFRYKQAGKVRKIGMARHIPGRWLRHAIRQSRCAGQYLMAPTLLT</sequence>
<dbReference type="RefSeq" id="WP_198415281.1">
    <property type="nucleotide sequence ID" value="NZ_AP021884.1"/>
</dbReference>
<dbReference type="InterPro" id="IPR025166">
    <property type="entry name" value="Integrase_DNA_bind_dom"/>
</dbReference>
<dbReference type="InterPro" id="IPR038488">
    <property type="entry name" value="Integrase_DNA-bd_sf"/>
</dbReference>
<evidence type="ECO:0000313" key="3">
    <source>
        <dbReference type="Proteomes" id="UP000321337"/>
    </source>
</evidence>
<keyword evidence="3" id="KW-1185">Reference proteome</keyword>
<dbReference type="Gene3D" id="3.30.160.390">
    <property type="entry name" value="Integrase, DNA-binding domain"/>
    <property type="match status" value="1"/>
</dbReference>
<dbReference type="AlphaFoldDB" id="A0A512L912"/>